<dbReference type="RefSeq" id="WP_216942138.1">
    <property type="nucleotide sequence ID" value="NZ_CP077062.1"/>
</dbReference>
<dbReference type="EC" id="4.2.-.-" evidence="2"/>
<reference evidence="4" key="1">
    <citation type="submission" date="2021-06" db="EMBL/GenBank/DDBJ databases">
        <title>Complete genome sequence of Nocardioides sp. G188.</title>
        <authorList>
            <person name="Im W.-T."/>
        </authorList>
    </citation>
    <scope>NUCLEOTIDE SEQUENCE</scope>
    <source>
        <strain evidence="4">G188</strain>
    </source>
</reference>
<accession>A0A975T2D2</accession>
<evidence type="ECO:0000256" key="2">
    <source>
        <dbReference type="PIRNR" id="PIRNR006181"/>
    </source>
</evidence>
<dbReference type="Pfam" id="PF04073">
    <property type="entry name" value="tRNA_edit"/>
    <property type="match status" value="1"/>
</dbReference>
<keyword evidence="2" id="KW-0456">Lyase</keyword>
<dbReference type="PIRSF" id="PIRSF006181">
    <property type="entry name" value="EbsC_YbaK"/>
    <property type="match status" value="1"/>
</dbReference>
<dbReference type="Proteomes" id="UP000683575">
    <property type="component" value="Chromosome"/>
</dbReference>
<evidence type="ECO:0000256" key="1">
    <source>
        <dbReference type="ARBA" id="ARBA00022917"/>
    </source>
</evidence>
<evidence type="ECO:0000313" key="4">
    <source>
        <dbReference type="EMBL" id="QWZ10292.1"/>
    </source>
</evidence>
<dbReference type="GO" id="GO:0002161">
    <property type="term" value="F:aminoacyl-tRNA deacylase activity"/>
    <property type="evidence" value="ECO:0007669"/>
    <property type="project" value="InterPro"/>
</dbReference>
<protein>
    <recommendedName>
        <fullName evidence="2">Cys-tRNA(Pro)/Cys-tRNA(Cys) deacylase</fullName>
        <ecNumber evidence="2">4.2.-.-</ecNumber>
    </recommendedName>
</protein>
<name>A0A975T2D2_9ACTN</name>
<dbReference type="PANTHER" id="PTHR30411">
    <property type="entry name" value="CYTOPLASMIC PROTEIN"/>
    <property type="match status" value="1"/>
</dbReference>
<dbReference type="CDD" id="cd00002">
    <property type="entry name" value="YbaK_deacylase"/>
    <property type="match status" value="1"/>
</dbReference>
<keyword evidence="1 2" id="KW-0648">Protein biosynthesis</keyword>
<dbReference type="KEGG" id="nps:KRR39_11540"/>
<sequence>MASRRGAGGTPATVALTKAGIAFTEHAYAHDPAAASYGLEAADVLGLDPARVLKTLLVSVDGRLVVGVVPVSGQLDLKAVAAAVGGKKATMADPAAAERATGYVVGGISPVGQKRAHPTVLDESALACDVVYVSGGRRGLDLGLSPADLVRVTGATVAPIGRPPAR</sequence>
<feature type="domain" description="YbaK/aminoacyl-tRNA synthetase-associated" evidence="3">
    <location>
        <begin position="39"/>
        <end position="151"/>
    </location>
</feature>
<proteinExistence type="inferred from homology"/>
<comment type="similarity">
    <text evidence="2">Belongs to the prolyl-tRNA editing family. YbaK/EbsC subfamily.</text>
</comment>
<dbReference type="EMBL" id="CP077062">
    <property type="protein sequence ID" value="QWZ10292.1"/>
    <property type="molecule type" value="Genomic_DNA"/>
</dbReference>
<organism evidence="4 5">
    <name type="scientific">Nocardioides panacis</name>
    <dbReference type="NCBI Taxonomy" id="2849501"/>
    <lineage>
        <taxon>Bacteria</taxon>
        <taxon>Bacillati</taxon>
        <taxon>Actinomycetota</taxon>
        <taxon>Actinomycetes</taxon>
        <taxon>Propionibacteriales</taxon>
        <taxon>Nocardioidaceae</taxon>
        <taxon>Nocardioides</taxon>
    </lineage>
</organism>
<evidence type="ECO:0000259" key="3">
    <source>
        <dbReference type="Pfam" id="PF04073"/>
    </source>
</evidence>
<gene>
    <name evidence="4" type="primary">ybaK</name>
    <name evidence="4" type="ORF">KRR39_11540</name>
</gene>
<keyword evidence="5" id="KW-1185">Reference proteome</keyword>
<dbReference type="NCBIfam" id="TIGR00011">
    <property type="entry name" value="YbaK_EbsC"/>
    <property type="match status" value="1"/>
</dbReference>
<dbReference type="AlphaFoldDB" id="A0A975T2D2"/>
<dbReference type="InterPro" id="IPR004369">
    <property type="entry name" value="Prolyl-tRNA_editing_YbaK/EbsC"/>
</dbReference>
<dbReference type="PANTHER" id="PTHR30411:SF0">
    <property type="entry name" value="CYS-TRNA(PRO)_CYS-TRNA(CYS) DEACYLASE YBAK"/>
    <property type="match status" value="1"/>
</dbReference>
<evidence type="ECO:0000313" key="5">
    <source>
        <dbReference type="Proteomes" id="UP000683575"/>
    </source>
</evidence>
<dbReference type="InterPro" id="IPR007214">
    <property type="entry name" value="YbaK/aa-tRNA-synth-assoc-dom"/>
</dbReference>
<dbReference type="GO" id="GO:0006412">
    <property type="term" value="P:translation"/>
    <property type="evidence" value="ECO:0007669"/>
    <property type="project" value="UniProtKB-KW"/>
</dbReference>